<name>A0A0P8BHY0_9CYAN</name>
<dbReference type="AlphaFoldDB" id="A0A0P8BHY0"/>
<gene>
    <name evidence="1" type="ORF">HLUCCA11_18985</name>
</gene>
<evidence type="ECO:0000313" key="1">
    <source>
        <dbReference type="EMBL" id="KPQ33320.1"/>
    </source>
</evidence>
<protein>
    <submittedName>
        <fullName evidence="1">Uncharacterized protein</fullName>
    </submittedName>
</protein>
<reference evidence="1 2" key="1">
    <citation type="submission" date="2015-09" db="EMBL/GenBank/DDBJ databases">
        <title>Identification and resolution of microdiversity through metagenomic sequencing of parallel consortia.</title>
        <authorList>
            <person name="Nelson W.C."/>
            <person name="Romine M.F."/>
            <person name="Lindemann S.R."/>
        </authorList>
    </citation>
    <scope>NUCLEOTIDE SEQUENCE [LARGE SCALE GENOMIC DNA]</scope>
    <source>
        <strain evidence="1">Ana</strain>
    </source>
</reference>
<comment type="caution">
    <text evidence="1">The sequence shown here is derived from an EMBL/GenBank/DDBJ whole genome shotgun (WGS) entry which is preliminary data.</text>
</comment>
<evidence type="ECO:0000313" key="2">
    <source>
        <dbReference type="Proteomes" id="UP000050465"/>
    </source>
</evidence>
<accession>A0A0P8BHY0</accession>
<sequence>MRKRSWFILPIFTVVVVLAPICAIANDGTLDEMAAQIESTGTSTGNGFAPGAPTITLDDLRQAQSEQAVGQTPTNAQRPYYERWNDINPPNPIDTASGRINSTLDTNRLIDPVTGRIDGVIDGVTGRVNGAINRTLNGLLSPVDGAIDGAFDKVDDYIDKTIASIMAPVDNAINDVMSSIDGWIEDWIGDTVGGVIDEVTGGLFGGIFGSGSKIEVEPAYDPISPLSSIITATSFQAELEGMSAPYTEAIPFAMGSMGLPDYSKILPTLDALAKGENGNPNARLQGLDRFSTTPETLKISLSGEVERLASRSIAQATLSEAGQKDMKGRLEGAEKTLETIIAIGDSSQDLDVTQDVMKSLAAQLANDSVLRAGQYEQDLRARQQAAADAVVNTEIARLLSEQNRASRADVAANAAMMHNVAGQLHLPGEMPDDE</sequence>
<proteinExistence type="predicted"/>
<organism evidence="1 2">
    <name type="scientific">Phormidesmis priestleyi Ana</name>
    <dbReference type="NCBI Taxonomy" id="1666911"/>
    <lineage>
        <taxon>Bacteria</taxon>
        <taxon>Bacillati</taxon>
        <taxon>Cyanobacteriota</taxon>
        <taxon>Cyanophyceae</taxon>
        <taxon>Leptolyngbyales</taxon>
        <taxon>Leptolyngbyaceae</taxon>
        <taxon>Phormidesmis</taxon>
    </lineage>
</organism>
<dbReference type="STRING" id="1666911.HLUCCA11_18985"/>
<dbReference type="Proteomes" id="UP000050465">
    <property type="component" value="Unassembled WGS sequence"/>
</dbReference>
<dbReference type="EMBL" id="LJZR01000034">
    <property type="protein sequence ID" value="KPQ33320.1"/>
    <property type="molecule type" value="Genomic_DNA"/>
</dbReference>